<dbReference type="PANTHER" id="PTHR34824">
    <property type="entry name" value="HEAT-INDUCIBLE TRANSCRIPTION REPRESSOR HRCA"/>
    <property type="match status" value="1"/>
</dbReference>
<dbReference type="STRING" id="398512.Bccel_2061"/>
<comment type="function">
    <text evidence="5 6">Negative regulator of class I heat shock genes (grpE-dnaK-dnaJ and groELS operons). Prevents heat-shock induction of these operons.</text>
</comment>
<gene>
    <name evidence="6" type="primary">hrcA</name>
    <name evidence="9" type="ORF">Bccel_2061</name>
</gene>
<dbReference type="InterPro" id="IPR005104">
    <property type="entry name" value="WHTH_HrcA_DNA-bd"/>
</dbReference>
<dbReference type="Pfam" id="PF03444">
    <property type="entry name" value="WHD_HrcA"/>
    <property type="match status" value="1"/>
</dbReference>
<dbReference type="GO" id="GO:0003677">
    <property type="term" value="F:DNA binding"/>
    <property type="evidence" value="ECO:0007669"/>
    <property type="project" value="InterPro"/>
</dbReference>
<dbReference type="Pfam" id="PF01628">
    <property type="entry name" value="HrcA"/>
    <property type="match status" value="1"/>
</dbReference>
<dbReference type="EMBL" id="LGTC01000001">
    <property type="protein sequence ID" value="KNY26796.1"/>
    <property type="molecule type" value="Genomic_DNA"/>
</dbReference>
<dbReference type="InterPro" id="IPR036390">
    <property type="entry name" value="WH_DNA-bd_sf"/>
</dbReference>
<feature type="domain" description="Winged helix-turn-helix transcription repressor HrcA DNA-binding" evidence="8">
    <location>
        <begin position="5"/>
        <end position="74"/>
    </location>
</feature>
<dbReference type="InterPro" id="IPR036388">
    <property type="entry name" value="WH-like_DNA-bd_sf"/>
</dbReference>
<evidence type="ECO:0000256" key="3">
    <source>
        <dbReference type="ARBA" id="ARBA00023016"/>
    </source>
</evidence>
<dbReference type="Gene3D" id="3.30.390.60">
    <property type="entry name" value="Heat-inducible transcription repressor hrca homolog, domain 3"/>
    <property type="match status" value="1"/>
</dbReference>
<evidence type="ECO:0000256" key="1">
    <source>
        <dbReference type="ARBA" id="ARBA00022491"/>
    </source>
</evidence>
<dbReference type="PANTHER" id="PTHR34824:SF1">
    <property type="entry name" value="HEAT-INDUCIBLE TRANSCRIPTION REPRESSOR HRCA"/>
    <property type="match status" value="1"/>
</dbReference>
<dbReference type="FunFam" id="1.10.10.10:FF:000049">
    <property type="entry name" value="Heat-inducible transcription repressor HrcA"/>
    <property type="match status" value="1"/>
</dbReference>
<dbReference type="OrthoDB" id="9783139at2"/>
<comment type="caution">
    <text evidence="9">The sequence shown here is derived from an EMBL/GenBank/DDBJ whole genome shotgun (WGS) entry which is preliminary data.</text>
</comment>
<keyword evidence="4 6" id="KW-0804">Transcription</keyword>
<accession>A0A0L6JLU8</accession>
<dbReference type="InterPro" id="IPR029016">
    <property type="entry name" value="GAF-like_dom_sf"/>
</dbReference>
<dbReference type="RefSeq" id="WP_036947002.1">
    <property type="nucleotide sequence ID" value="NZ_KN050764.1"/>
</dbReference>
<evidence type="ECO:0000313" key="10">
    <source>
        <dbReference type="Proteomes" id="UP000036923"/>
    </source>
</evidence>
<dbReference type="SUPFAM" id="SSF55781">
    <property type="entry name" value="GAF domain-like"/>
    <property type="match status" value="1"/>
</dbReference>
<dbReference type="PATRIC" id="fig|398512.5.peg.2146"/>
<keyword evidence="2 6" id="KW-0805">Transcription regulation</keyword>
<evidence type="ECO:0000259" key="8">
    <source>
        <dbReference type="Pfam" id="PF03444"/>
    </source>
</evidence>
<dbReference type="InterPro" id="IPR021153">
    <property type="entry name" value="HrcA_C"/>
</dbReference>
<dbReference type="GO" id="GO:0045892">
    <property type="term" value="P:negative regulation of DNA-templated transcription"/>
    <property type="evidence" value="ECO:0007669"/>
    <property type="project" value="UniProtKB-UniRule"/>
</dbReference>
<keyword evidence="3 6" id="KW-0346">Stress response</keyword>
<name>A0A0L6JLU8_9FIRM</name>
<reference evidence="10" key="1">
    <citation type="submission" date="2015-07" db="EMBL/GenBank/DDBJ databases">
        <title>Near-Complete Genome Sequence of the Cellulolytic Bacterium Bacteroides (Pseudobacteroides) cellulosolvens ATCC 35603.</title>
        <authorList>
            <person name="Dassa B."/>
            <person name="Utturkar S.M."/>
            <person name="Klingeman D.M."/>
            <person name="Hurt R.A."/>
            <person name="Keller M."/>
            <person name="Xu J."/>
            <person name="Reddy Y.H.K."/>
            <person name="Borovok I."/>
            <person name="Grinberg I.R."/>
            <person name="Lamed R."/>
            <person name="Zhivin O."/>
            <person name="Bayer E.A."/>
            <person name="Brown S.D."/>
        </authorList>
    </citation>
    <scope>NUCLEOTIDE SEQUENCE [LARGE SCALE GENOMIC DNA]</scope>
    <source>
        <strain evidence="10">DSM 2933</strain>
    </source>
</reference>
<dbReference type="Gene3D" id="3.30.450.40">
    <property type="match status" value="1"/>
</dbReference>
<dbReference type="SUPFAM" id="SSF46785">
    <property type="entry name" value="Winged helix' DNA-binding domain"/>
    <property type="match status" value="1"/>
</dbReference>
<dbReference type="InterPro" id="IPR023120">
    <property type="entry name" value="WHTH_transcript_rep_HrcA_IDD"/>
</dbReference>
<evidence type="ECO:0000256" key="5">
    <source>
        <dbReference type="ARBA" id="ARBA00055319"/>
    </source>
</evidence>
<dbReference type="PIRSF" id="PIRSF005485">
    <property type="entry name" value="HrcA"/>
    <property type="match status" value="1"/>
</dbReference>
<sequence>MYLDDRKRRILQAIIDDYIDTAEPIGSRTIARKHELGLSSATIRNEMADLEEMGFLGQPHTSAGRVPSDKGYRLYVNELMKERVISTEEADCIKQALEVRINEMNQLIRQASMIMSKITKYTSIAIAPQLKKSILKAVQVVPIQPGRALVIVVTSANVVRNSFIKIQDNVTADLLIMLSNVLNIKLNGLTIDQIGNNILLDIEKELGITKEILIPIIDGIVDSINNIDYSDVYLEGTTNILNFPEFMDIVKAKEFLNVLDEKEKIYKILNDKNGTESIGVHIGTENDIQQIKDCSLITATYSIGNIVLGTIGVIGPTRMEYAKVISSMNFLKRKLNEEILKYIGDIDDS</sequence>
<dbReference type="InterPro" id="IPR002571">
    <property type="entry name" value="HrcA"/>
</dbReference>
<evidence type="ECO:0000256" key="6">
    <source>
        <dbReference type="HAMAP-Rule" id="MF_00081"/>
    </source>
</evidence>
<evidence type="ECO:0000256" key="4">
    <source>
        <dbReference type="ARBA" id="ARBA00023163"/>
    </source>
</evidence>
<dbReference type="eggNOG" id="COG1420">
    <property type="taxonomic scope" value="Bacteria"/>
</dbReference>
<evidence type="ECO:0000313" key="9">
    <source>
        <dbReference type="EMBL" id="KNY26796.1"/>
    </source>
</evidence>
<dbReference type="HAMAP" id="MF_00081">
    <property type="entry name" value="HrcA"/>
    <property type="match status" value="1"/>
</dbReference>
<protein>
    <recommendedName>
        <fullName evidence="6">Heat-inducible transcription repressor HrcA</fullName>
    </recommendedName>
</protein>
<organism evidence="9 10">
    <name type="scientific">Pseudobacteroides cellulosolvens ATCC 35603 = DSM 2933</name>
    <dbReference type="NCBI Taxonomy" id="398512"/>
    <lineage>
        <taxon>Bacteria</taxon>
        <taxon>Bacillati</taxon>
        <taxon>Bacillota</taxon>
        <taxon>Clostridia</taxon>
        <taxon>Eubacteriales</taxon>
        <taxon>Oscillospiraceae</taxon>
        <taxon>Pseudobacteroides</taxon>
    </lineage>
</organism>
<comment type="similarity">
    <text evidence="6">Belongs to the HrcA family.</text>
</comment>
<dbReference type="NCBIfam" id="TIGR00331">
    <property type="entry name" value="hrcA"/>
    <property type="match status" value="1"/>
</dbReference>
<proteinExistence type="inferred from homology"/>
<evidence type="ECO:0000259" key="7">
    <source>
        <dbReference type="Pfam" id="PF01628"/>
    </source>
</evidence>
<dbReference type="AlphaFoldDB" id="A0A0L6JLU8"/>
<dbReference type="Proteomes" id="UP000036923">
    <property type="component" value="Unassembled WGS sequence"/>
</dbReference>
<keyword evidence="10" id="KW-1185">Reference proteome</keyword>
<dbReference type="Gene3D" id="1.10.10.10">
    <property type="entry name" value="Winged helix-like DNA-binding domain superfamily/Winged helix DNA-binding domain"/>
    <property type="match status" value="1"/>
</dbReference>
<keyword evidence="1 6" id="KW-0678">Repressor</keyword>
<evidence type="ECO:0000256" key="2">
    <source>
        <dbReference type="ARBA" id="ARBA00023015"/>
    </source>
</evidence>
<feature type="domain" description="Heat-inducible transcription repressor HrcA C-terminal" evidence="7">
    <location>
        <begin position="106"/>
        <end position="325"/>
    </location>
</feature>